<dbReference type="RefSeq" id="WP_191243531.1">
    <property type="nucleotide sequence ID" value="NZ_BNAU01000001.1"/>
</dbReference>
<dbReference type="Proteomes" id="UP000605897">
    <property type="component" value="Unassembled WGS sequence"/>
</dbReference>
<gene>
    <name evidence="1" type="ORF">GCM10017786_13420</name>
</gene>
<accession>A0ABQ3IGB0</accession>
<comment type="caution">
    <text evidence="1">The sequence shown here is derived from an EMBL/GenBank/DDBJ whole genome shotgun (WGS) entry which is preliminary data.</text>
</comment>
<protein>
    <submittedName>
        <fullName evidence="1">Uncharacterized protein</fullName>
    </submittedName>
</protein>
<keyword evidence="2" id="KW-1185">Reference proteome</keyword>
<name>A0ABQ3IGB0_9PSEU</name>
<reference evidence="2" key="1">
    <citation type="journal article" date="2019" name="Int. J. Syst. Evol. Microbiol.">
        <title>The Global Catalogue of Microorganisms (GCM) 10K type strain sequencing project: providing services to taxonomists for standard genome sequencing and annotation.</title>
        <authorList>
            <consortium name="The Broad Institute Genomics Platform"/>
            <consortium name="The Broad Institute Genome Sequencing Center for Infectious Disease"/>
            <person name="Wu L."/>
            <person name="Ma J."/>
        </authorList>
    </citation>
    <scope>NUCLEOTIDE SEQUENCE [LARGE SCALE GENOMIC DNA]</scope>
    <source>
        <strain evidence="2">CGMCC 4.7677</strain>
    </source>
</reference>
<evidence type="ECO:0000313" key="2">
    <source>
        <dbReference type="Proteomes" id="UP000605897"/>
    </source>
</evidence>
<sequence>MSAQPAPRETIAVGDIRITYLPDGEASCSATALFPAGTPELWDAHRELFDADGRVGST</sequence>
<proteinExistence type="predicted"/>
<evidence type="ECO:0000313" key="1">
    <source>
        <dbReference type="EMBL" id="GHE83574.1"/>
    </source>
</evidence>
<organism evidence="1 2">
    <name type="scientific">Amycolatopsis deserti</name>
    <dbReference type="NCBI Taxonomy" id="185696"/>
    <lineage>
        <taxon>Bacteria</taxon>
        <taxon>Bacillati</taxon>
        <taxon>Actinomycetota</taxon>
        <taxon>Actinomycetes</taxon>
        <taxon>Pseudonocardiales</taxon>
        <taxon>Pseudonocardiaceae</taxon>
        <taxon>Amycolatopsis</taxon>
    </lineage>
</organism>
<dbReference type="EMBL" id="BNAU01000001">
    <property type="protein sequence ID" value="GHE83574.1"/>
    <property type="molecule type" value="Genomic_DNA"/>
</dbReference>